<name>A0A0D1YNV5_ANEMI</name>
<dbReference type="Proteomes" id="UP000182836">
    <property type="component" value="Unassembled WGS sequence"/>
</dbReference>
<organism evidence="1 3">
    <name type="scientific">Aneurinibacillus migulanus</name>
    <name type="common">Bacillus migulanus</name>
    <dbReference type="NCBI Taxonomy" id="47500"/>
    <lineage>
        <taxon>Bacteria</taxon>
        <taxon>Bacillati</taxon>
        <taxon>Bacillota</taxon>
        <taxon>Bacilli</taxon>
        <taxon>Bacillales</taxon>
        <taxon>Paenibacillaceae</taxon>
        <taxon>Aneurinibacillus group</taxon>
        <taxon>Aneurinibacillus</taxon>
    </lineage>
</organism>
<dbReference type="Proteomes" id="UP000037269">
    <property type="component" value="Unassembled WGS sequence"/>
</dbReference>
<reference evidence="1 3" key="1">
    <citation type="submission" date="2015-07" db="EMBL/GenBank/DDBJ databases">
        <title>Fjat-14205 dsm 2895.</title>
        <authorList>
            <person name="Liu B."/>
            <person name="Wang J."/>
            <person name="Zhu Y."/>
            <person name="Liu G."/>
            <person name="Chen Q."/>
            <person name="Chen Z."/>
            <person name="Lan J."/>
            <person name="Che J."/>
            <person name="Ge C."/>
            <person name="Shi H."/>
            <person name="Pan Z."/>
            <person name="Liu X."/>
        </authorList>
    </citation>
    <scope>NUCLEOTIDE SEQUENCE [LARGE SCALE GENOMIC DNA]</scope>
    <source>
        <strain evidence="1 3">DSM 2895</strain>
    </source>
</reference>
<proteinExistence type="predicted"/>
<evidence type="ECO:0000313" key="2">
    <source>
        <dbReference type="EMBL" id="SDJ78737.1"/>
    </source>
</evidence>
<dbReference type="STRING" id="47500.AF333_28760"/>
<evidence type="ECO:0000313" key="4">
    <source>
        <dbReference type="Proteomes" id="UP000182836"/>
    </source>
</evidence>
<keyword evidence="3" id="KW-1185">Reference proteome</keyword>
<reference evidence="2 4" key="2">
    <citation type="submission" date="2016-10" db="EMBL/GenBank/DDBJ databases">
        <authorList>
            <person name="de Groot N.N."/>
        </authorList>
    </citation>
    <scope>NUCLEOTIDE SEQUENCE [LARGE SCALE GENOMIC DNA]</scope>
    <source>
        <strain evidence="2 4">DSM 2895</strain>
    </source>
</reference>
<gene>
    <name evidence="1" type="ORF">AF333_28760</name>
    <name evidence="2" type="ORF">SAMN04487909_12883</name>
</gene>
<dbReference type="EMBL" id="FNED01000028">
    <property type="protein sequence ID" value="SDJ78737.1"/>
    <property type="molecule type" value="Genomic_DNA"/>
</dbReference>
<dbReference type="RefSeq" id="WP_043063272.1">
    <property type="nucleotide sequence ID" value="NZ_BJOA01000092.1"/>
</dbReference>
<dbReference type="EMBL" id="LGUG01000012">
    <property type="protein sequence ID" value="KON90478.1"/>
    <property type="molecule type" value="Genomic_DNA"/>
</dbReference>
<sequence length="92" mass="10748">MDKLQEKKNLGDDLFTEMVADIKQYIHVHYQTKRYVPSVGEILSDMVYTGNLLINFLNGLRPVRKEAVHHFAYLVSEVVQEAKYEYEGRRSA</sequence>
<evidence type="ECO:0000313" key="1">
    <source>
        <dbReference type="EMBL" id="KON90478.1"/>
    </source>
</evidence>
<protein>
    <submittedName>
        <fullName evidence="1">Uncharacterized protein</fullName>
    </submittedName>
</protein>
<evidence type="ECO:0000313" key="3">
    <source>
        <dbReference type="Proteomes" id="UP000037269"/>
    </source>
</evidence>
<dbReference type="PATRIC" id="fig|47500.8.peg.5231"/>
<dbReference type="GeneID" id="42309125"/>
<dbReference type="AlphaFoldDB" id="A0A0D1YNV5"/>
<accession>A0A0D1YNV5</accession>